<feature type="region of interest" description="Disordered" evidence="1">
    <location>
        <begin position="65"/>
        <end position="85"/>
    </location>
</feature>
<keyword evidence="2" id="KW-0812">Transmembrane</keyword>
<evidence type="ECO:0000313" key="3">
    <source>
        <dbReference type="EMBL" id="MFC5449456.1"/>
    </source>
</evidence>
<dbReference type="Proteomes" id="UP001596044">
    <property type="component" value="Unassembled WGS sequence"/>
</dbReference>
<feature type="transmembrane region" description="Helical" evidence="2">
    <location>
        <begin position="12"/>
        <end position="31"/>
    </location>
</feature>
<keyword evidence="4" id="KW-1185">Reference proteome</keyword>
<dbReference type="EMBL" id="JBHSMJ010000018">
    <property type="protein sequence ID" value="MFC5449456.1"/>
    <property type="molecule type" value="Genomic_DNA"/>
</dbReference>
<evidence type="ECO:0000256" key="1">
    <source>
        <dbReference type="SAM" id="MobiDB-lite"/>
    </source>
</evidence>
<feature type="transmembrane region" description="Helical" evidence="2">
    <location>
        <begin position="91"/>
        <end position="112"/>
    </location>
</feature>
<proteinExistence type="predicted"/>
<name>A0ABW0K9B3_9BACL</name>
<gene>
    <name evidence="3" type="ORF">ACFPOG_14395</name>
</gene>
<keyword evidence="2" id="KW-0472">Membrane</keyword>
<evidence type="ECO:0000313" key="4">
    <source>
        <dbReference type="Proteomes" id="UP001596044"/>
    </source>
</evidence>
<evidence type="ECO:0000256" key="2">
    <source>
        <dbReference type="SAM" id="Phobius"/>
    </source>
</evidence>
<reference evidence="4" key="1">
    <citation type="journal article" date="2019" name="Int. J. Syst. Evol. Microbiol.">
        <title>The Global Catalogue of Microorganisms (GCM) 10K type strain sequencing project: providing services to taxonomists for standard genome sequencing and annotation.</title>
        <authorList>
            <consortium name="The Broad Institute Genomics Platform"/>
            <consortium name="The Broad Institute Genome Sequencing Center for Infectious Disease"/>
            <person name="Wu L."/>
            <person name="Ma J."/>
        </authorList>
    </citation>
    <scope>NUCLEOTIDE SEQUENCE [LARGE SCALE GENOMIC DNA]</scope>
    <source>
        <strain evidence="4">KACC 11904</strain>
    </source>
</reference>
<accession>A0ABW0K9B3</accession>
<protein>
    <recommendedName>
        <fullName evidence="5">LPXTG cell wall anchor domain-containing protein</fullName>
    </recommendedName>
</protein>
<feature type="compositionally biased region" description="Basic and acidic residues" evidence="1">
    <location>
        <begin position="65"/>
        <end position="83"/>
    </location>
</feature>
<sequence>MRIRSEKRWIKRWIIAALIVAVIGIGAGVAAKEMGGSRYEQAFQHARQAVGSYTGLILTEKENQHQTLERPGSSHERGGRHEGGGFGGHDMAGAGVAAAGVVLGGAALYWVWKRRKKAIGVTAVQGANMASAAALLPSTADYLDQWEQQHTTNTKGVE</sequence>
<dbReference type="RefSeq" id="WP_270884530.1">
    <property type="nucleotide sequence ID" value="NZ_JAQFVF010000071.1"/>
</dbReference>
<keyword evidence="2" id="KW-1133">Transmembrane helix</keyword>
<comment type="caution">
    <text evidence="3">The sequence shown here is derived from an EMBL/GenBank/DDBJ whole genome shotgun (WGS) entry which is preliminary data.</text>
</comment>
<evidence type="ECO:0008006" key="5">
    <source>
        <dbReference type="Google" id="ProtNLM"/>
    </source>
</evidence>
<organism evidence="3 4">
    <name type="scientific">Paenibacillus aestuarii</name>
    <dbReference type="NCBI Taxonomy" id="516965"/>
    <lineage>
        <taxon>Bacteria</taxon>
        <taxon>Bacillati</taxon>
        <taxon>Bacillota</taxon>
        <taxon>Bacilli</taxon>
        <taxon>Bacillales</taxon>
        <taxon>Paenibacillaceae</taxon>
        <taxon>Paenibacillus</taxon>
    </lineage>
</organism>